<comment type="caution">
    <text evidence="10">The sequence shown here is derived from an EMBL/GenBank/DDBJ whole genome shotgun (WGS) entry which is preliminary data.</text>
</comment>
<dbReference type="GO" id="GO:0001671">
    <property type="term" value="F:ATPase activator activity"/>
    <property type="evidence" value="ECO:0007669"/>
    <property type="project" value="TreeGrafter"/>
</dbReference>
<dbReference type="GO" id="GO:0033176">
    <property type="term" value="C:proton-transporting V-type ATPase complex"/>
    <property type="evidence" value="ECO:0007669"/>
    <property type="project" value="TreeGrafter"/>
</dbReference>
<protein>
    <recommendedName>
        <fullName evidence="12">V-type proton ATPase subunit S1</fullName>
    </recommendedName>
</protein>
<dbReference type="Pfam" id="PF20520">
    <property type="entry name" value="Ac45-VOA1_TM"/>
    <property type="match status" value="1"/>
</dbReference>
<dbReference type="Gene3D" id="2.40.160.110">
    <property type="match status" value="1"/>
</dbReference>
<dbReference type="AlphaFoldDB" id="A0AAV7XMZ9"/>
<dbReference type="PANTHER" id="PTHR12471:SF7">
    <property type="entry name" value="V-TYPE PROTON ATPASE SUBUNIT S1"/>
    <property type="match status" value="1"/>
</dbReference>
<name>A0AAV7XMZ9_9NEOP</name>
<evidence type="ECO:0000256" key="3">
    <source>
        <dbReference type="ARBA" id="ARBA00022692"/>
    </source>
</evidence>
<evidence type="ECO:0000256" key="1">
    <source>
        <dbReference type="ARBA" id="ARBA00004167"/>
    </source>
</evidence>
<dbReference type="Pfam" id="PF05827">
    <property type="entry name" value="VAS1_LD"/>
    <property type="match status" value="1"/>
</dbReference>
<keyword evidence="4 6" id="KW-1133">Transmembrane helix</keyword>
<evidence type="ECO:0000256" key="4">
    <source>
        <dbReference type="ARBA" id="ARBA00022989"/>
    </source>
</evidence>
<sequence length="417" mass="46489">MKMASFKMYFTAAVALILGSLFSTEAQSLVPVLLWQSRNVGESDSSPAALSKMNVEEFGDVLMRRVNHDPMIVLFVENRLSVEDFSKQVSGASSSFPALKSIKGDVRLDFIPAVQTPAKALNRLSTKLGYKWEQLSGEVLPEPGKKIIVVNLGDVEEDEDRSTMLLRHDKYIASMFKRMVAKYSDILVVYTGRQSSWTEPETHDRVRRDAEPTSAAAPSCNVVLSSIGNADQVLLHTSECPVLTVNKVVYNLTSGEAQKGDSRKGFARMVVRYKVESSIDMATVRFRFNYTDNGYWELTQAEVEKDKVRETLDSKSNIRAPLNSSYSCGSEALFQNADGTVTLRLKNIKVQPGVQGGVFSPANDCIPFFTIPIWSGLFVTFLLLFIVAWGIDMMMNIHTMDRFDDPKGKPLTFNAQE</sequence>
<feature type="domain" description="V-type proton ATPase subunit S1 luminal" evidence="8">
    <location>
        <begin position="264"/>
        <end position="352"/>
    </location>
</feature>
<proteinExistence type="inferred from homology"/>
<gene>
    <name evidence="10" type="ORF">ONE63_010000</name>
</gene>
<dbReference type="InterPro" id="IPR008388">
    <property type="entry name" value="Ac45_acc_su"/>
</dbReference>
<evidence type="ECO:0000313" key="11">
    <source>
        <dbReference type="Proteomes" id="UP001075354"/>
    </source>
</evidence>
<comment type="similarity">
    <text evidence="2">Belongs to the vacuolar ATPase subunit S1 family.</text>
</comment>
<dbReference type="Proteomes" id="UP001075354">
    <property type="component" value="Chromosome 8"/>
</dbReference>
<keyword evidence="3 6" id="KW-0812">Transmembrane</keyword>
<evidence type="ECO:0000256" key="5">
    <source>
        <dbReference type="ARBA" id="ARBA00023136"/>
    </source>
</evidence>
<feature type="signal peptide" evidence="7">
    <location>
        <begin position="1"/>
        <end position="26"/>
    </location>
</feature>
<feature type="chain" id="PRO_5043753776" description="V-type proton ATPase subunit S1" evidence="7">
    <location>
        <begin position="27"/>
        <end position="417"/>
    </location>
</feature>
<accession>A0AAV7XMZ9</accession>
<evidence type="ECO:0000313" key="10">
    <source>
        <dbReference type="EMBL" id="KAJ1525166.1"/>
    </source>
</evidence>
<keyword evidence="5 6" id="KW-0472">Membrane</keyword>
<evidence type="ECO:0000256" key="7">
    <source>
        <dbReference type="SAM" id="SignalP"/>
    </source>
</evidence>
<feature type="transmembrane region" description="Helical" evidence="6">
    <location>
        <begin position="371"/>
        <end position="391"/>
    </location>
</feature>
<dbReference type="GO" id="GO:0030641">
    <property type="term" value="P:regulation of cellular pH"/>
    <property type="evidence" value="ECO:0007669"/>
    <property type="project" value="TreeGrafter"/>
</dbReference>
<comment type="subcellular location">
    <subcellularLocation>
        <location evidence="1">Membrane</location>
        <topology evidence="1">Single-pass membrane protein</topology>
    </subcellularLocation>
</comment>
<reference evidence="10" key="1">
    <citation type="submission" date="2022-12" db="EMBL/GenBank/DDBJ databases">
        <title>Chromosome-level genome assembly of the bean flower thrips Megalurothrips usitatus.</title>
        <authorList>
            <person name="Ma L."/>
            <person name="Liu Q."/>
            <person name="Li H."/>
            <person name="Cai W."/>
        </authorList>
    </citation>
    <scope>NUCLEOTIDE SEQUENCE</scope>
    <source>
        <strain evidence="10">Cailab_2022a</strain>
    </source>
</reference>
<keyword evidence="7" id="KW-0732">Signal</keyword>
<dbReference type="InterPro" id="IPR046755">
    <property type="entry name" value="VAS1_LD"/>
</dbReference>
<organism evidence="10 11">
    <name type="scientific">Megalurothrips usitatus</name>
    <name type="common">bean blossom thrips</name>
    <dbReference type="NCBI Taxonomy" id="439358"/>
    <lineage>
        <taxon>Eukaryota</taxon>
        <taxon>Metazoa</taxon>
        <taxon>Ecdysozoa</taxon>
        <taxon>Arthropoda</taxon>
        <taxon>Hexapoda</taxon>
        <taxon>Insecta</taxon>
        <taxon>Pterygota</taxon>
        <taxon>Neoptera</taxon>
        <taxon>Paraneoptera</taxon>
        <taxon>Thysanoptera</taxon>
        <taxon>Terebrantia</taxon>
        <taxon>Thripoidea</taxon>
        <taxon>Thripidae</taxon>
        <taxon>Megalurothrips</taxon>
    </lineage>
</organism>
<evidence type="ECO:0000259" key="9">
    <source>
        <dbReference type="Pfam" id="PF20520"/>
    </source>
</evidence>
<dbReference type="EMBL" id="JAPTSV010000008">
    <property type="protein sequence ID" value="KAJ1525166.1"/>
    <property type="molecule type" value="Genomic_DNA"/>
</dbReference>
<evidence type="ECO:0000256" key="6">
    <source>
        <dbReference type="SAM" id="Phobius"/>
    </source>
</evidence>
<evidence type="ECO:0000256" key="2">
    <source>
        <dbReference type="ARBA" id="ARBA00009037"/>
    </source>
</evidence>
<evidence type="ECO:0000259" key="8">
    <source>
        <dbReference type="Pfam" id="PF05827"/>
    </source>
</evidence>
<dbReference type="InterPro" id="IPR046756">
    <property type="entry name" value="VAS1/VOA1_TM"/>
</dbReference>
<evidence type="ECO:0008006" key="12">
    <source>
        <dbReference type="Google" id="ProtNLM"/>
    </source>
</evidence>
<dbReference type="PANTHER" id="PTHR12471">
    <property type="entry name" value="VACUOLAR ATP SYNTHASE SUBUNIT S1"/>
    <property type="match status" value="1"/>
</dbReference>
<keyword evidence="11" id="KW-1185">Reference proteome</keyword>
<feature type="domain" description="V-type proton ATPase subunit S1/VOA1 transmembrane" evidence="9">
    <location>
        <begin position="367"/>
        <end position="405"/>
    </location>
</feature>